<name>A0ACC2F6M0_DALPE</name>
<keyword evidence="2" id="KW-1185">Reference proteome</keyword>
<dbReference type="Proteomes" id="UP001157502">
    <property type="component" value="Chromosome 33"/>
</dbReference>
<reference evidence="1" key="1">
    <citation type="submission" date="2021-05" db="EMBL/GenBank/DDBJ databases">
        <authorList>
            <person name="Pan Q."/>
            <person name="Jouanno E."/>
            <person name="Zahm M."/>
            <person name="Klopp C."/>
            <person name="Cabau C."/>
            <person name="Louis A."/>
            <person name="Berthelot C."/>
            <person name="Parey E."/>
            <person name="Roest Crollius H."/>
            <person name="Montfort J."/>
            <person name="Robinson-Rechavi M."/>
            <person name="Bouchez O."/>
            <person name="Lampietro C."/>
            <person name="Lopez Roques C."/>
            <person name="Donnadieu C."/>
            <person name="Postlethwait J."/>
            <person name="Bobe J."/>
            <person name="Dillon D."/>
            <person name="Chandos A."/>
            <person name="von Hippel F."/>
            <person name="Guiguen Y."/>
        </authorList>
    </citation>
    <scope>NUCLEOTIDE SEQUENCE</scope>
    <source>
        <strain evidence="1">YG-Jan2019</strain>
    </source>
</reference>
<proteinExistence type="predicted"/>
<organism evidence="1 2">
    <name type="scientific">Dallia pectoralis</name>
    <name type="common">Alaska blackfish</name>
    <dbReference type="NCBI Taxonomy" id="75939"/>
    <lineage>
        <taxon>Eukaryota</taxon>
        <taxon>Metazoa</taxon>
        <taxon>Chordata</taxon>
        <taxon>Craniata</taxon>
        <taxon>Vertebrata</taxon>
        <taxon>Euteleostomi</taxon>
        <taxon>Actinopterygii</taxon>
        <taxon>Neopterygii</taxon>
        <taxon>Teleostei</taxon>
        <taxon>Protacanthopterygii</taxon>
        <taxon>Esociformes</taxon>
        <taxon>Umbridae</taxon>
        <taxon>Dallia</taxon>
    </lineage>
</organism>
<dbReference type="EMBL" id="CM055760">
    <property type="protein sequence ID" value="KAJ7986996.1"/>
    <property type="molecule type" value="Genomic_DNA"/>
</dbReference>
<evidence type="ECO:0000313" key="2">
    <source>
        <dbReference type="Proteomes" id="UP001157502"/>
    </source>
</evidence>
<comment type="caution">
    <text evidence="1">The sequence shown here is derived from an EMBL/GenBank/DDBJ whole genome shotgun (WGS) entry which is preliminary data.</text>
</comment>
<accession>A0ACC2F6M0</accession>
<protein>
    <submittedName>
        <fullName evidence="1">Uncharacterized protein</fullName>
    </submittedName>
</protein>
<gene>
    <name evidence="1" type="ORF">DPEC_G00334180</name>
</gene>
<sequence length="97" mass="10899">MNVLYTTNFTSLDQETRRNTAEEQRNDWNKKTSHKKTVAGLEWNFYTGTSAAQILFPPATCRTATGEEQVRCRPESDHAPPPPILPAQPSVKQNSVP</sequence>
<evidence type="ECO:0000313" key="1">
    <source>
        <dbReference type="EMBL" id="KAJ7986996.1"/>
    </source>
</evidence>